<feature type="binding site" evidence="8">
    <location>
        <position position="274"/>
    </location>
    <ligand>
        <name>ATP</name>
        <dbReference type="ChEBI" id="CHEBI:30616"/>
    </ligand>
</feature>
<dbReference type="EC" id="2.7.7.-" evidence="8"/>
<feature type="binding site" evidence="8">
    <location>
        <position position="135"/>
    </location>
    <ligand>
        <name>ATP</name>
        <dbReference type="ChEBI" id="CHEBI:30616"/>
    </ligand>
</feature>
<evidence type="ECO:0000313" key="10">
    <source>
        <dbReference type="Proteomes" id="UP001516061"/>
    </source>
</evidence>
<keyword evidence="6 8" id="KW-0067">ATP-binding</keyword>
<comment type="catalytic activity">
    <reaction evidence="8">
        <text>L-tyrosyl-[protein] + UTP = O-(5'-uridylyl)-L-tyrosyl-[protein] + diphosphate</text>
        <dbReference type="Rhea" id="RHEA:83887"/>
        <dbReference type="Rhea" id="RHEA-COMP:10136"/>
        <dbReference type="Rhea" id="RHEA-COMP:20238"/>
        <dbReference type="ChEBI" id="CHEBI:33019"/>
        <dbReference type="ChEBI" id="CHEBI:46398"/>
        <dbReference type="ChEBI" id="CHEBI:46858"/>
        <dbReference type="ChEBI" id="CHEBI:90602"/>
    </reaction>
</comment>
<keyword evidence="5 8" id="KW-0547">Nucleotide-binding</keyword>
<feature type="binding site" evidence="8">
    <location>
        <position position="100"/>
    </location>
    <ligand>
        <name>ATP</name>
        <dbReference type="ChEBI" id="CHEBI:30616"/>
    </ligand>
</feature>
<keyword evidence="4 8" id="KW-0479">Metal-binding</keyword>
<name>A0ABX2G5P4_9BURK</name>
<dbReference type="Proteomes" id="UP001516061">
    <property type="component" value="Unassembled WGS sequence"/>
</dbReference>
<feature type="binding site" evidence="8">
    <location>
        <position position="122"/>
    </location>
    <ligand>
        <name>ATP</name>
        <dbReference type="ChEBI" id="CHEBI:30616"/>
    </ligand>
</feature>
<comment type="catalytic activity">
    <reaction evidence="8">
        <text>L-seryl-[protein] + UTP = O-(5'-uridylyl)-L-seryl-[protein] + diphosphate</text>
        <dbReference type="Rhea" id="RHEA:64604"/>
        <dbReference type="Rhea" id="RHEA-COMP:9863"/>
        <dbReference type="Rhea" id="RHEA-COMP:16635"/>
        <dbReference type="ChEBI" id="CHEBI:29999"/>
        <dbReference type="ChEBI" id="CHEBI:33019"/>
        <dbReference type="ChEBI" id="CHEBI:46398"/>
        <dbReference type="ChEBI" id="CHEBI:156051"/>
    </reaction>
</comment>
<dbReference type="RefSeq" id="WP_173806609.1">
    <property type="nucleotide sequence ID" value="NZ_JABSNM010000017.1"/>
</dbReference>
<proteinExistence type="inferred from homology"/>
<evidence type="ECO:0000256" key="2">
    <source>
        <dbReference type="ARBA" id="ARBA00022679"/>
    </source>
</evidence>
<comment type="catalytic activity">
    <reaction evidence="8">
        <text>L-histidyl-[protein] + UTP = N(tele)-(5'-uridylyl)-L-histidyl-[protein] + diphosphate</text>
        <dbReference type="Rhea" id="RHEA:83891"/>
        <dbReference type="Rhea" id="RHEA-COMP:9745"/>
        <dbReference type="Rhea" id="RHEA-COMP:20239"/>
        <dbReference type="ChEBI" id="CHEBI:29979"/>
        <dbReference type="ChEBI" id="CHEBI:33019"/>
        <dbReference type="ChEBI" id="CHEBI:46398"/>
        <dbReference type="ChEBI" id="CHEBI:233474"/>
    </reaction>
</comment>
<evidence type="ECO:0000256" key="4">
    <source>
        <dbReference type="ARBA" id="ARBA00022723"/>
    </source>
</evidence>
<keyword evidence="2 8" id="KW-0808">Transferase</keyword>
<dbReference type="PANTHER" id="PTHR32057">
    <property type="entry name" value="PROTEIN ADENYLYLTRANSFERASE SELO, MITOCHONDRIAL"/>
    <property type="match status" value="1"/>
</dbReference>
<comment type="caution">
    <text evidence="9">The sequence shown here is derived from an EMBL/GenBank/DDBJ whole genome shotgun (WGS) entry which is preliminary data.</text>
</comment>
<keyword evidence="10" id="KW-1185">Reference proteome</keyword>
<comment type="catalytic activity">
    <reaction evidence="8">
        <text>L-seryl-[protein] + ATP = 3-O-(5'-adenylyl)-L-seryl-[protein] + diphosphate</text>
        <dbReference type="Rhea" id="RHEA:58120"/>
        <dbReference type="Rhea" id="RHEA-COMP:9863"/>
        <dbReference type="Rhea" id="RHEA-COMP:15073"/>
        <dbReference type="ChEBI" id="CHEBI:29999"/>
        <dbReference type="ChEBI" id="CHEBI:30616"/>
        <dbReference type="ChEBI" id="CHEBI:33019"/>
        <dbReference type="ChEBI" id="CHEBI:142516"/>
        <dbReference type="EC" id="2.7.7.108"/>
    </reaction>
</comment>
<feature type="binding site" evidence="8">
    <location>
        <position position="274"/>
    </location>
    <ligand>
        <name>Mg(2+)</name>
        <dbReference type="ChEBI" id="CHEBI:18420"/>
    </ligand>
</feature>
<evidence type="ECO:0000256" key="6">
    <source>
        <dbReference type="ARBA" id="ARBA00022840"/>
    </source>
</evidence>
<dbReference type="PANTHER" id="PTHR32057:SF14">
    <property type="entry name" value="PROTEIN ADENYLYLTRANSFERASE SELO, MITOCHONDRIAL"/>
    <property type="match status" value="1"/>
</dbReference>
<comment type="cofactor">
    <cofactor evidence="8">
        <name>Mg(2+)</name>
        <dbReference type="ChEBI" id="CHEBI:18420"/>
    </cofactor>
    <cofactor evidence="8">
        <name>Mn(2+)</name>
        <dbReference type="ChEBI" id="CHEBI:29035"/>
    </cofactor>
</comment>
<evidence type="ECO:0000256" key="7">
    <source>
        <dbReference type="ARBA" id="ARBA00022842"/>
    </source>
</evidence>
<reference evidence="9 10" key="1">
    <citation type="submission" date="2020-05" db="EMBL/GenBank/DDBJ databases">
        <title>Genomic Encyclopedia of Type Strains, Phase IV (KMG-V): Genome sequencing to study the core and pangenomes of soil and plant-associated prokaryotes.</title>
        <authorList>
            <person name="Whitman W."/>
        </authorList>
    </citation>
    <scope>NUCLEOTIDE SEQUENCE [LARGE SCALE GENOMIC DNA]</scope>
    <source>
        <strain evidence="9 10">C29</strain>
    </source>
</reference>
<evidence type="ECO:0000256" key="5">
    <source>
        <dbReference type="ARBA" id="ARBA00022741"/>
    </source>
</evidence>
<dbReference type="EC" id="2.7.7.108" evidence="8"/>
<evidence type="ECO:0000313" key="9">
    <source>
        <dbReference type="EMBL" id="NRT57646.1"/>
    </source>
</evidence>
<dbReference type="Pfam" id="PF02696">
    <property type="entry name" value="SelO"/>
    <property type="match status" value="1"/>
</dbReference>
<dbReference type="NCBIfam" id="NF000658">
    <property type="entry name" value="PRK00029.1"/>
    <property type="match status" value="1"/>
</dbReference>
<comment type="catalytic activity">
    <reaction evidence="8">
        <text>L-tyrosyl-[protein] + ATP = O-(5'-adenylyl)-L-tyrosyl-[protein] + diphosphate</text>
        <dbReference type="Rhea" id="RHEA:54288"/>
        <dbReference type="Rhea" id="RHEA-COMP:10136"/>
        <dbReference type="Rhea" id="RHEA-COMP:13846"/>
        <dbReference type="ChEBI" id="CHEBI:30616"/>
        <dbReference type="ChEBI" id="CHEBI:33019"/>
        <dbReference type="ChEBI" id="CHEBI:46858"/>
        <dbReference type="ChEBI" id="CHEBI:83624"/>
        <dbReference type="EC" id="2.7.7.108"/>
    </reaction>
</comment>
<dbReference type="EMBL" id="JABSNM010000017">
    <property type="protein sequence ID" value="NRT57646.1"/>
    <property type="molecule type" value="Genomic_DNA"/>
</dbReference>
<comment type="catalytic activity">
    <reaction evidence="8">
        <text>L-threonyl-[protein] + ATP = 3-O-(5'-adenylyl)-L-threonyl-[protein] + diphosphate</text>
        <dbReference type="Rhea" id="RHEA:54292"/>
        <dbReference type="Rhea" id="RHEA-COMP:11060"/>
        <dbReference type="Rhea" id="RHEA-COMP:13847"/>
        <dbReference type="ChEBI" id="CHEBI:30013"/>
        <dbReference type="ChEBI" id="CHEBI:30616"/>
        <dbReference type="ChEBI" id="CHEBI:33019"/>
        <dbReference type="ChEBI" id="CHEBI:138113"/>
        <dbReference type="EC" id="2.7.7.108"/>
    </reaction>
</comment>
<dbReference type="HAMAP" id="MF_00692">
    <property type="entry name" value="SelO"/>
    <property type="match status" value="1"/>
</dbReference>
<keyword evidence="3 8" id="KW-0548">Nucleotidyltransferase</keyword>
<feature type="binding site" evidence="8">
    <location>
        <position position="102"/>
    </location>
    <ligand>
        <name>ATP</name>
        <dbReference type="ChEBI" id="CHEBI:30616"/>
    </ligand>
</feature>
<protein>
    <recommendedName>
        <fullName evidence="8">Protein nucleotidyltransferase YdiU</fullName>
        <ecNumber evidence="8">2.7.7.-</ecNumber>
    </recommendedName>
    <alternativeName>
        <fullName evidence="8">Protein adenylyltransferase YdiU</fullName>
        <ecNumber evidence="8">2.7.7.108</ecNumber>
    </alternativeName>
    <alternativeName>
        <fullName evidence="8">Protein uridylyltransferase YdiU</fullName>
        <ecNumber evidence="8">2.7.7.-</ecNumber>
    </alternativeName>
</protein>
<feature type="binding site" evidence="8">
    <location>
        <position position="192"/>
    </location>
    <ligand>
        <name>ATP</name>
        <dbReference type="ChEBI" id="CHEBI:30616"/>
    </ligand>
</feature>
<comment type="function">
    <text evidence="8">Nucleotidyltransferase involved in the post-translational modification of proteins. It can catalyze the addition of adenosine monophosphate (AMP) or uridine monophosphate (UMP) to a protein, resulting in modifications known as AMPylation and UMPylation.</text>
</comment>
<keyword evidence="7 8" id="KW-0460">Magnesium</keyword>
<organism evidence="9 10">
    <name type="scientific">Sphaerotilus uruguayifluvii</name>
    <dbReference type="NCBI Taxonomy" id="2735897"/>
    <lineage>
        <taxon>Bacteria</taxon>
        <taxon>Pseudomonadati</taxon>
        <taxon>Pseudomonadota</taxon>
        <taxon>Betaproteobacteria</taxon>
        <taxon>Burkholderiales</taxon>
        <taxon>Sphaerotilaceae</taxon>
        <taxon>Sphaerotilus</taxon>
    </lineage>
</organism>
<comment type="similarity">
    <text evidence="1 8">Belongs to the SELO family.</text>
</comment>
<feature type="active site" description="Proton acceptor" evidence="8">
    <location>
        <position position="264"/>
    </location>
</feature>
<feature type="binding site" evidence="8">
    <location>
        <position position="103"/>
    </location>
    <ligand>
        <name>ATP</name>
        <dbReference type="ChEBI" id="CHEBI:30616"/>
    </ligand>
</feature>
<dbReference type="InterPro" id="IPR003846">
    <property type="entry name" value="SelO"/>
</dbReference>
<keyword evidence="8" id="KW-0464">Manganese</keyword>
<feature type="binding site" evidence="8">
    <location>
        <position position="265"/>
    </location>
    <ligand>
        <name>Mg(2+)</name>
        <dbReference type="ChEBI" id="CHEBI:18420"/>
    </ligand>
</feature>
<feature type="binding site" evidence="8">
    <location>
        <position position="134"/>
    </location>
    <ligand>
        <name>ATP</name>
        <dbReference type="ChEBI" id="CHEBI:30616"/>
    </ligand>
</feature>
<evidence type="ECO:0000256" key="3">
    <source>
        <dbReference type="ARBA" id="ARBA00022695"/>
    </source>
</evidence>
<evidence type="ECO:0000256" key="8">
    <source>
        <dbReference type="HAMAP-Rule" id="MF_00692"/>
    </source>
</evidence>
<gene>
    <name evidence="8" type="primary">ydiU</name>
    <name evidence="8" type="synonym">selO</name>
    <name evidence="9" type="ORF">HNQ01_003403</name>
</gene>
<accession>A0ABX2G5P4</accession>
<feature type="binding site" evidence="8">
    <location>
        <position position="185"/>
    </location>
    <ligand>
        <name>ATP</name>
        <dbReference type="ChEBI" id="CHEBI:30616"/>
    </ligand>
</feature>
<sequence length="508" mass="55912">MNADHARERQELDPSSLTWINRHARLQAPFATPQAGEALPAPHWIATSDAAAAELGWPADWWQAPGALEAFSAGTPWPGMAPVATVYSGHQFGQWAGQLGDGRALLLGEVDTPAGPREIQLKGSGRTPYSRRGDGRAVLRSSIREFLCSEAMHALGIPTTRALALIGSSLPVRRERVETGAIVVRTAPSFLRFGHFEHFCHHARAGDHRALQQLLDFVIEHHHPACREAEFPAVAMLAEIARRTAEMIAAWQSVGFCHGVMNTDNLSVLGLTIDYGPFGFLDGFDPQHICNHSDHQGRYAFAQQPQIAWWNLHALAQALVPLAGSVPEEAAERLGEALGAYPDTLQAAMGRRLFAKLGLTTHQDGDRELLDDLMREMARYRADHTLVWRRLADQRADGGAPATPEPARDLFVDIAAFDAWAVRYAARLRAEGSVDAERRERMNAVNPRFVLRNHLAEIAIQRAERGDFSEVQRLLAVLSRPFDEQPEHADCAALPPDWAQTLAVSCSS</sequence>
<evidence type="ECO:0000256" key="1">
    <source>
        <dbReference type="ARBA" id="ARBA00009747"/>
    </source>
</evidence>